<dbReference type="InterPro" id="IPR000014">
    <property type="entry name" value="PAS"/>
</dbReference>
<keyword evidence="4" id="KW-0238">DNA-binding</keyword>
<dbReference type="InterPro" id="IPR058031">
    <property type="entry name" value="AAA_lid_NorR"/>
</dbReference>
<dbReference type="CDD" id="cd00009">
    <property type="entry name" value="AAA"/>
    <property type="match status" value="1"/>
</dbReference>
<dbReference type="SUPFAM" id="SSF55785">
    <property type="entry name" value="PYP-like sensor domain (PAS domain)"/>
    <property type="match status" value="1"/>
</dbReference>
<dbReference type="Gene3D" id="1.10.8.60">
    <property type="match status" value="1"/>
</dbReference>
<dbReference type="InterPro" id="IPR000700">
    <property type="entry name" value="PAS-assoc_C"/>
</dbReference>
<keyword evidence="3" id="KW-0805">Transcription regulation</keyword>
<evidence type="ECO:0000256" key="6">
    <source>
        <dbReference type="SAM" id="Coils"/>
    </source>
</evidence>
<dbReference type="GO" id="GO:0003677">
    <property type="term" value="F:DNA binding"/>
    <property type="evidence" value="ECO:0007669"/>
    <property type="project" value="UniProtKB-KW"/>
</dbReference>
<dbReference type="SMART" id="SM00382">
    <property type="entry name" value="AAA"/>
    <property type="match status" value="1"/>
</dbReference>
<feature type="domain" description="Sigma-54 factor interaction" evidence="7">
    <location>
        <begin position="264"/>
        <end position="492"/>
    </location>
</feature>
<dbReference type="GO" id="GO:0005524">
    <property type="term" value="F:ATP binding"/>
    <property type="evidence" value="ECO:0007669"/>
    <property type="project" value="UniProtKB-KW"/>
</dbReference>
<keyword evidence="5" id="KW-0804">Transcription</keyword>
<evidence type="ECO:0000256" key="3">
    <source>
        <dbReference type="ARBA" id="ARBA00023015"/>
    </source>
</evidence>
<dbReference type="PROSITE" id="PS50113">
    <property type="entry name" value="PAC"/>
    <property type="match status" value="1"/>
</dbReference>
<dbReference type="InterPro" id="IPR002078">
    <property type="entry name" value="Sigma_54_int"/>
</dbReference>
<evidence type="ECO:0000259" key="7">
    <source>
        <dbReference type="PROSITE" id="PS50045"/>
    </source>
</evidence>
<evidence type="ECO:0000259" key="8">
    <source>
        <dbReference type="PROSITE" id="PS50112"/>
    </source>
</evidence>
<dbReference type="Gene3D" id="1.10.10.60">
    <property type="entry name" value="Homeodomain-like"/>
    <property type="match status" value="1"/>
</dbReference>
<dbReference type="Proteomes" id="UP000276349">
    <property type="component" value="Unassembled WGS sequence"/>
</dbReference>
<dbReference type="Pfam" id="PF25601">
    <property type="entry name" value="AAA_lid_14"/>
    <property type="match status" value="1"/>
</dbReference>
<protein>
    <submittedName>
        <fullName evidence="10">PAS domain S-box protein</fullName>
    </submittedName>
</protein>
<dbReference type="Gene3D" id="3.40.50.300">
    <property type="entry name" value="P-loop containing nucleotide triphosphate hydrolases"/>
    <property type="match status" value="1"/>
</dbReference>
<sequence>MYMLNSISNLSTTEIEKHLNLIPISVLIFNRHHKLKHLNNVAQQALKKNPKFITPEKMDIFLDEVFRKASPITQLIEIEQSQYRYYYVPLKNDKSEVLEVIVYFDTNIPIQKDYEIYKEESEDLKALFESSYDVLYVSDNKGNTLRVSSACKYFWGETADNLIGRNVIDLEKQGVYTPSITRLVLEKGEKISAIQTTKKNRRLLVIGTPIKDDNGNIIRVVNASRDITEIELLQEEIEQMKSLVEDYQLEIAQLQQTINDERKNIYQGKTMEPYLDLAKRVAKVDATLLILGESGVGKEDFANYIHELSNRRDKPFIKINCGAIPESLLEYELFGYEKGAFPAATEGKIGLFEFANNGTVLLDEIAEIPYTLQVKLLRVLQEQEINRIGSTKPISINVRIIASTNKNLLEAVKVGQFRADLYYRLNVIPITLPPLRERKEDILPLANFFISQFNQKYGTNKHLSPQIATTLESYNWPGNVRELKNLIERLIVMSEKEEISHELLNLLPNSESKSEKVVQVHEIIPLKECIELAEKNLLKLASLKFRSTTEIAKALEVNQSTISRKISKLNIEIK</sequence>
<dbReference type="InterPro" id="IPR003593">
    <property type="entry name" value="AAA+_ATPase"/>
</dbReference>
<evidence type="ECO:0000256" key="4">
    <source>
        <dbReference type="ARBA" id="ARBA00023125"/>
    </source>
</evidence>
<evidence type="ECO:0000256" key="2">
    <source>
        <dbReference type="ARBA" id="ARBA00022840"/>
    </source>
</evidence>
<evidence type="ECO:0000313" key="11">
    <source>
        <dbReference type="Proteomes" id="UP000276349"/>
    </source>
</evidence>
<dbReference type="InterPro" id="IPR025944">
    <property type="entry name" value="Sigma_54_int_dom_CS"/>
</dbReference>
<feature type="domain" description="PAS" evidence="8">
    <location>
        <begin position="120"/>
        <end position="168"/>
    </location>
</feature>
<dbReference type="InterPro" id="IPR025943">
    <property type="entry name" value="Sigma_54_int_dom_ATP-bd_2"/>
</dbReference>
<dbReference type="InterPro" id="IPR009057">
    <property type="entry name" value="Homeodomain-like_sf"/>
</dbReference>
<dbReference type="OrthoDB" id="9771372at2"/>
<dbReference type="PANTHER" id="PTHR32071:SF121">
    <property type="entry name" value="SIGMA L-DEPENDENT TRANSCRIPTIONAL REGULATOR YQIR-RELATED"/>
    <property type="match status" value="1"/>
</dbReference>
<organism evidence="10 11">
    <name type="scientific">Lysinibacillus telephonicus</name>
    <dbReference type="NCBI Taxonomy" id="1714840"/>
    <lineage>
        <taxon>Bacteria</taxon>
        <taxon>Bacillati</taxon>
        <taxon>Bacillota</taxon>
        <taxon>Bacilli</taxon>
        <taxon>Bacillales</taxon>
        <taxon>Bacillaceae</taxon>
        <taxon>Lysinibacillus</taxon>
    </lineage>
</organism>
<keyword evidence="1" id="KW-0547">Nucleotide-binding</keyword>
<evidence type="ECO:0000256" key="1">
    <source>
        <dbReference type="ARBA" id="ARBA00022741"/>
    </source>
</evidence>
<dbReference type="InterPro" id="IPR027417">
    <property type="entry name" value="P-loop_NTPase"/>
</dbReference>
<feature type="coiled-coil region" evidence="6">
    <location>
        <begin position="230"/>
        <end position="264"/>
    </location>
</feature>
<evidence type="ECO:0000313" key="10">
    <source>
        <dbReference type="EMBL" id="RTQ92442.1"/>
    </source>
</evidence>
<dbReference type="PROSITE" id="PS50045">
    <property type="entry name" value="SIGMA54_INTERACT_4"/>
    <property type="match status" value="1"/>
</dbReference>
<reference evidence="10 11" key="1">
    <citation type="submission" date="2018-12" db="EMBL/GenBank/DDBJ databases">
        <authorList>
            <person name="Yu L."/>
        </authorList>
    </citation>
    <scope>NUCLEOTIDE SEQUENCE [LARGE SCALE GENOMIC DNA]</scope>
    <source>
        <strain evidence="10 11">S5H2222</strain>
    </source>
</reference>
<dbReference type="PROSITE" id="PS00688">
    <property type="entry name" value="SIGMA54_INTERACT_3"/>
    <property type="match status" value="1"/>
</dbReference>
<dbReference type="PROSITE" id="PS00676">
    <property type="entry name" value="SIGMA54_INTERACT_2"/>
    <property type="match status" value="1"/>
</dbReference>
<gene>
    <name evidence="10" type="ORF">EKG35_12125</name>
</gene>
<keyword evidence="2" id="KW-0067">ATP-binding</keyword>
<dbReference type="PROSITE" id="PS50112">
    <property type="entry name" value="PAS"/>
    <property type="match status" value="1"/>
</dbReference>
<dbReference type="EMBL" id="RXNR01000032">
    <property type="protein sequence ID" value="RTQ92442.1"/>
    <property type="molecule type" value="Genomic_DNA"/>
</dbReference>
<evidence type="ECO:0000256" key="5">
    <source>
        <dbReference type="ARBA" id="ARBA00023163"/>
    </source>
</evidence>
<dbReference type="Pfam" id="PF00158">
    <property type="entry name" value="Sigma54_activat"/>
    <property type="match status" value="1"/>
</dbReference>
<dbReference type="Gene3D" id="3.30.450.20">
    <property type="entry name" value="PAS domain"/>
    <property type="match status" value="1"/>
</dbReference>
<dbReference type="GO" id="GO:0006355">
    <property type="term" value="P:regulation of DNA-templated transcription"/>
    <property type="evidence" value="ECO:0007669"/>
    <property type="project" value="InterPro"/>
</dbReference>
<dbReference type="InterPro" id="IPR025662">
    <property type="entry name" value="Sigma_54_int_dom_ATP-bd_1"/>
</dbReference>
<dbReference type="SUPFAM" id="SSF52540">
    <property type="entry name" value="P-loop containing nucleoside triphosphate hydrolases"/>
    <property type="match status" value="1"/>
</dbReference>
<keyword evidence="11" id="KW-1185">Reference proteome</keyword>
<evidence type="ECO:0000259" key="9">
    <source>
        <dbReference type="PROSITE" id="PS50113"/>
    </source>
</evidence>
<dbReference type="PANTHER" id="PTHR32071">
    <property type="entry name" value="TRANSCRIPTIONAL REGULATORY PROTEIN"/>
    <property type="match status" value="1"/>
</dbReference>
<dbReference type="SUPFAM" id="SSF46689">
    <property type="entry name" value="Homeodomain-like"/>
    <property type="match status" value="1"/>
</dbReference>
<dbReference type="InterPro" id="IPR035965">
    <property type="entry name" value="PAS-like_dom_sf"/>
</dbReference>
<comment type="caution">
    <text evidence="10">The sequence shown here is derived from an EMBL/GenBank/DDBJ whole genome shotgun (WGS) entry which is preliminary data.</text>
</comment>
<accession>A0A431UQT1</accession>
<dbReference type="PROSITE" id="PS00675">
    <property type="entry name" value="SIGMA54_INTERACT_1"/>
    <property type="match status" value="1"/>
</dbReference>
<dbReference type="NCBIfam" id="TIGR00229">
    <property type="entry name" value="sensory_box"/>
    <property type="match status" value="1"/>
</dbReference>
<dbReference type="AlphaFoldDB" id="A0A431UQT1"/>
<feature type="domain" description="PAC" evidence="9">
    <location>
        <begin position="187"/>
        <end position="239"/>
    </location>
</feature>
<name>A0A431UQT1_9BACI</name>
<dbReference type="FunFam" id="3.40.50.300:FF:000006">
    <property type="entry name" value="DNA-binding transcriptional regulator NtrC"/>
    <property type="match status" value="1"/>
</dbReference>
<keyword evidence="6" id="KW-0175">Coiled coil</keyword>
<proteinExistence type="predicted"/>